<organism evidence="1">
    <name type="scientific">marine sediment metagenome</name>
    <dbReference type="NCBI Taxonomy" id="412755"/>
    <lineage>
        <taxon>unclassified sequences</taxon>
        <taxon>metagenomes</taxon>
        <taxon>ecological metagenomes</taxon>
    </lineage>
</organism>
<reference evidence="1" key="1">
    <citation type="journal article" date="2015" name="Nature">
        <title>Complex archaea that bridge the gap between prokaryotes and eukaryotes.</title>
        <authorList>
            <person name="Spang A."/>
            <person name="Saw J.H."/>
            <person name="Jorgensen S.L."/>
            <person name="Zaremba-Niedzwiedzka K."/>
            <person name="Martijn J."/>
            <person name="Lind A.E."/>
            <person name="van Eijk R."/>
            <person name="Schleper C."/>
            <person name="Guy L."/>
            <person name="Ettema T.J."/>
        </authorList>
    </citation>
    <scope>NUCLEOTIDE SEQUENCE</scope>
</reference>
<sequence length="58" mass="7086">MGGRKFTNYYLRKERIKQLLKNDSSITEKQINKELLKCYFDNELFQIELKKTTKNKKK</sequence>
<gene>
    <name evidence="1" type="ORF">LCGC14_1205450</name>
</gene>
<proteinExistence type="predicted"/>
<comment type="caution">
    <text evidence="1">The sequence shown here is derived from an EMBL/GenBank/DDBJ whole genome shotgun (WGS) entry which is preliminary data.</text>
</comment>
<accession>A0A0F9LK39</accession>
<evidence type="ECO:0000313" key="1">
    <source>
        <dbReference type="EMBL" id="KKM93728.1"/>
    </source>
</evidence>
<protein>
    <submittedName>
        <fullName evidence="1">Uncharacterized protein</fullName>
    </submittedName>
</protein>
<dbReference type="EMBL" id="LAZR01006228">
    <property type="protein sequence ID" value="KKM93728.1"/>
    <property type="molecule type" value="Genomic_DNA"/>
</dbReference>
<name>A0A0F9LK39_9ZZZZ</name>
<dbReference type="AlphaFoldDB" id="A0A0F9LK39"/>